<dbReference type="PROSITE" id="PS00063">
    <property type="entry name" value="ALDOKETO_REDUCTASE_3"/>
    <property type="match status" value="1"/>
</dbReference>
<feature type="binding site" evidence="2">
    <location>
        <position position="100"/>
    </location>
    <ligand>
        <name>substrate</name>
    </ligand>
</feature>
<name>A0AAD5E280_9CHLO</name>
<dbReference type="EMBL" id="JADXDR010000020">
    <property type="protein sequence ID" value="KAI7845264.1"/>
    <property type="molecule type" value="Genomic_DNA"/>
</dbReference>
<sequence length="307" mass="34092">MPRAGKAAPGEVRQAVHVALQAGYRHIDCASVYQNEEEVGDALDHVLRNGLVPRQELYICSKVWCVRLLVFRQGSCLVACHSWVVSWALKLDYLDLYLIHWPVTGNVGPEVKPSIKETWQAMEGLVREGLVRTIGTSNFGAKKLADILSYAQIPPAVCQVEVHPYHRNERLLAFCAQNNIHVTAYAPLGSPDSASIFPRKKPLVLMEDATVKASAGYAVAARSGKNVGQVLVRWALQHGTSVIPKSTSPARIRGNLAVLDWELSPEDYAALSSLPFQQRMVNGAMWLNPKGPYRTMEELWDEPEEEE</sequence>
<dbReference type="PRINTS" id="PR00069">
    <property type="entry name" value="ALDKETRDTASE"/>
</dbReference>
<dbReference type="InterPro" id="IPR020471">
    <property type="entry name" value="AKR"/>
</dbReference>
<comment type="caution">
    <text evidence="5">The sequence shown here is derived from an EMBL/GenBank/DDBJ whole genome shotgun (WGS) entry which is preliminary data.</text>
</comment>
<dbReference type="Gene3D" id="3.20.20.100">
    <property type="entry name" value="NADP-dependent oxidoreductase domain"/>
    <property type="match status" value="1"/>
</dbReference>
<dbReference type="GO" id="GO:0016491">
    <property type="term" value="F:oxidoreductase activity"/>
    <property type="evidence" value="ECO:0007669"/>
    <property type="project" value="InterPro"/>
</dbReference>
<keyword evidence="6" id="KW-1185">Reference proteome</keyword>
<dbReference type="PANTHER" id="PTHR11732">
    <property type="entry name" value="ALDO/KETO REDUCTASE"/>
    <property type="match status" value="1"/>
</dbReference>
<feature type="active site" description="Proton donor" evidence="1">
    <location>
        <position position="33"/>
    </location>
</feature>
<dbReference type="SUPFAM" id="SSF51430">
    <property type="entry name" value="NAD(P)-linked oxidoreductase"/>
    <property type="match status" value="1"/>
</dbReference>
<evidence type="ECO:0000256" key="3">
    <source>
        <dbReference type="PIRSR" id="PIRSR000097-3"/>
    </source>
</evidence>
<dbReference type="InterPro" id="IPR023210">
    <property type="entry name" value="NADP_OxRdtase_dom"/>
</dbReference>
<feature type="site" description="Lowers pKa of active site Tyr" evidence="3">
    <location>
        <position position="62"/>
    </location>
</feature>
<evidence type="ECO:0000313" key="6">
    <source>
        <dbReference type="Proteomes" id="UP001205105"/>
    </source>
</evidence>
<dbReference type="InterPro" id="IPR036812">
    <property type="entry name" value="NAD(P)_OxRdtase_dom_sf"/>
</dbReference>
<dbReference type="PIRSF" id="PIRSF000097">
    <property type="entry name" value="AKR"/>
    <property type="match status" value="1"/>
</dbReference>
<dbReference type="Pfam" id="PF00248">
    <property type="entry name" value="Aldo_ket_red"/>
    <property type="match status" value="1"/>
</dbReference>
<accession>A0AAD5E280</accession>
<reference evidence="5" key="1">
    <citation type="submission" date="2020-11" db="EMBL/GenBank/DDBJ databases">
        <title>Chlorella ohadii genome sequencing and assembly.</title>
        <authorList>
            <person name="Murik O."/>
            <person name="Treves H."/>
            <person name="Kedem I."/>
            <person name="Shotland Y."/>
            <person name="Kaplan A."/>
        </authorList>
    </citation>
    <scope>NUCLEOTIDE SEQUENCE</scope>
    <source>
        <strain evidence="5">1</strain>
    </source>
</reference>
<proteinExistence type="predicted"/>
<dbReference type="Proteomes" id="UP001205105">
    <property type="component" value="Unassembled WGS sequence"/>
</dbReference>
<protein>
    <recommendedName>
        <fullName evidence="4">NADP-dependent oxidoreductase domain-containing protein</fullName>
    </recommendedName>
</protein>
<organism evidence="5 6">
    <name type="scientific">Chlorella ohadii</name>
    <dbReference type="NCBI Taxonomy" id="2649997"/>
    <lineage>
        <taxon>Eukaryota</taxon>
        <taxon>Viridiplantae</taxon>
        <taxon>Chlorophyta</taxon>
        <taxon>core chlorophytes</taxon>
        <taxon>Trebouxiophyceae</taxon>
        <taxon>Chlorellales</taxon>
        <taxon>Chlorellaceae</taxon>
        <taxon>Chlorella clade</taxon>
        <taxon>Chlorella</taxon>
    </lineage>
</organism>
<evidence type="ECO:0000259" key="4">
    <source>
        <dbReference type="Pfam" id="PF00248"/>
    </source>
</evidence>
<evidence type="ECO:0000256" key="2">
    <source>
        <dbReference type="PIRSR" id="PIRSR000097-2"/>
    </source>
</evidence>
<gene>
    <name evidence="5" type="ORF">COHA_001306</name>
</gene>
<feature type="domain" description="NADP-dependent oxidoreductase" evidence="4">
    <location>
        <begin position="8"/>
        <end position="273"/>
    </location>
</feature>
<dbReference type="PROSITE" id="PS00798">
    <property type="entry name" value="ALDOKETO_REDUCTASE_1"/>
    <property type="match status" value="1"/>
</dbReference>
<dbReference type="InterPro" id="IPR018170">
    <property type="entry name" value="Aldo/ket_reductase_CS"/>
</dbReference>
<evidence type="ECO:0000256" key="1">
    <source>
        <dbReference type="PIRSR" id="PIRSR000097-1"/>
    </source>
</evidence>
<dbReference type="CDD" id="cd19071">
    <property type="entry name" value="AKR_AKR1-5-like"/>
    <property type="match status" value="1"/>
</dbReference>
<dbReference type="AlphaFoldDB" id="A0AAD5E280"/>
<evidence type="ECO:0000313" key="5">
    <source>
        <dbReference type="EMBL" id="KAI7845264.1"/>
    </source>
</evidence>